<dbReference type="GO" id="GO:0000977">
    <property type="term" value="F:RNA polymerase II transcription regulatory region sequence-specific DNA binding"/>
    <property type="evidence" value="ECO:0000318"/>
    <property type="project" value="GO_Central"/>
</dbReference>
<organism evidence="4 5">
    <name type="scientific">Erythranthe guttata</name>
    <name type="common">Yellow monkey flower</name>
    <name type="synonym">Mimulus guttatus</name>
    <dbReference type="NCBI Taxonomy" id="4155"/>
    <lineage>
        <taxon>Eukaryota</taxon>
        <taxon>Viridiplantae</taxon>
        <taxon>Streptophyta</taxon>
        <taxon>Embryophyta</taxon>
        <taxon>Tracheophyta</taxon>
        <taxon>Spermatophyta</taxon>
        <taxon>Magnoliopsida</taxon>
        <taxon>eudicotyledons</taxon>
        <taxon>Gunneridae</taxon>
        <taxon>Pentapetalae</taxon>
        <taxon>asterids</taxon>
        <taxon>lamiids</taxon>
        <taxon>Lamiales</taxon>
        <taxon>Phrymaceae</taxon>
        <taxon>Erythranthe</taxon>
    </lineage>
</organism>
<dbReference type="PANTHER" id="PTHR47025:SF9">
    <property type="entry name" value="PROTEIN, PUTATIVE-RELATED"/>
    <property type="match status" value="1"/>
</dbReference>
<proteinExistence type="predicted"/>
<dbReference type="PANTHER" id="PTHR47025">
    <property type="entry name" value="AUTOIMMUNE REGULATOR"/>
    <property type="match status" value="1"/>
</dbReference>
<dbReference type="OrthoDB" id="1863332at2759"/>
<dbReference type="Proteomes" id="UP000030748">
    <property type="component" value="Unassembled WGS sequence"/>
</dbReference>
<gene>
    <name evidence="4" type="ORF">MIMGU_mgv1a005691mg</name>
</gene>
<dbReference type="InterPro" id="IPR032308">
    <property type="entry name" value="TDBD"/>
</dbReference>
<keyword evidence="2" id="KW-0539">Nucleus</keyword>
<evidence type="ECO:0000313" key="4">
    <source>
        <dbReference type="EMBL" id="EYU38347.1"/>
    </source>
</evidence>
<feature type="domain" description="Tify" evidence="3">
    <location>
        <begin position="367"/>
        <end position="421"/>
    </location>
</feature>
<keyword evidence="5" id="KW-1185">Reference proteome</keyword>
<name>A0A022RDC7_ERYGU</name>
<dbReference type="EMBL" id="KI630481">
    <property type="protein sequence ID" value="EYU38347.1"/>
    <property type="molecule type" value="Genomic_DNA"/>
</dbReference>
<evidence type="ECO:0000256" key="2">
    <source>
        <dbReference type="ARBA" id="ARBA00023242"/>
    </source>
</evidence>
<dbReference type="eggNOG" id="ENOG502QTHK">
    <property type="taxonomic scope" value="Eukaryota"/>
</dbReference>
<accession>A0A022RDC7</accession>
<dbReference type="GO" id="GO:0045944">
    <property type="term" value="P:positive regulation of transcription by RNA polymerase II"/>
    <property type="evidence" value="ECO:0000318"/>
    <property type="project" value="GO_Central"/>
</dbReference>
<evidence type="ECO:0000256" key="1">
    <source>
        <dbReference type="ARBA" id="ARBA00004123"/>
    </source>
</evidence>
<dbReference type="KEGG" id="egt:105956916"/>
<evidence type="ECO:0000313" key="5">
    <source>
        <dbReference type="Proteomes" id="UP000030748"/>
    </source>
</evidence>
<dbReference type="GO" id="GO:0003682">
    <property type="term" value="F:chromatin binding"/>
    <property type="evidence" value="ECO:0000318"/>
    <property type="project" value="GO_Central"/>
</dbReference>
<dbReference type="AlphaFoldDB" id="A0A022RDC7"/>
<sequence length="474" mass="52728">MSFQNNGIWLTNSSGSLANGEMCYDSTTRIDQKRSHQWFTGPSEQELFTNKKQAVESTREVTEPVTVDGFWRDGSNSQSEGQTGDRLFAPKPVRLEDPLSLNTGLRKVKVNEVTIPDNCFPEFMGNTMFQRSGSNMYSEPTNNTDANFMLTNQYYNGIDNNLLSIGFNGGNYSSTHTVQYEKEASCNFVAISPNYGSKGHDNFFAVEPFCNRLNETFMTAGSTYNNNNNIQHDAPIVSLGSLYNKENSGLLSMVANSKNGEEATISFGGVEDSHEERDLSGRLISNYDLLANQSTGQNESALQLSANVVTAATSKTDGAQIKNKEQKTKKGLSNNFPTNVKSLLSTGILDGVPVKYVSWSREKNLRGVVKGTGYLCSCQDCKLTKAINAYEFERHAGCKTKHPNNHIYFENGKTIYAVVQELKSTPQERLFEVMQNITGSPIDQKNFDTWKSSYKAASRELQRIYGKDEMVVQS</sequence>
<dbReference type="Pfam" id="PF16135">
    <property type="entry name" value="TDBD"/>
    <property type="match status" value="1"/>
</dbReference>
<reference evidence="4 5" key="1">
    <citation type="journal article" date="2013" name="Proc. Natl. Acad. Sci. U.S.A.">
        <title>Fine-scale variation in meiotic recombination in Mimulus inferred from population shotgun sequencing.</title>
        <authorList>
            <person name="Hellsten U."/>
            <person name="Wright K.M."/>
            <person name="Jenkins J."/>
            <person name="Shu S."/>
            <person name="Yuan Y."/>
            <person name="Wessler S.R."/>
            <person name="Schmutz J."/>
            <person name="Willis J.H."/>
            <person name="Rokhsar D.S."/>
        </authorList>
    </citation>
    <scope>NUCLEOTIDE SEQUENCE [LARGE SCALE GENOMIC DNA]</scope>
    <source>
        <strain evidence="5">cv. DUN x IM62</strain>
    </source>
</reference>
<dbReference type="STRING" id="4155.A0A022RDC7"/>
<dbReference type="PhylomeDB" id="A0A022RDC7"/>
<comment type="subcellular location">
    <subcellularLocation>
        <location evidence="1">Nucleus</location>
    </subcellularLocation>
</comment>
<dbReference type="OMA" id="ENFISMA"/>
<evidence type="ECO:0000259" key="3">
    <source>
        <dbReference type="Pfam" id="PF16135"/>
    </source>
</evidence>
<dbReference type="GO" id="GO:0005634">
    <property type="term" value="C:nucleus"/>
    <property type="evidence" value="ECO:0000318"/>
    <property type="project" value="GO_Central"/>
</dbReference>
<protein>
    <recommendedName>
        <fullName evidence="3">Tify domain-containing protein</fullName>
    </recommendedName>
</protein>
<dbReference type="GO" id="GO:0042393">
    <property type="term" value="F:histone binding"/>
    <property type="evidence" value="ECO:0000318"/>
    <property type="project" value="GO_Central"/>
</dbReference>